<feature type="transmembrane region" description="Helical" evidence="2">
    <location>
        <begin position="105"/>
        <end position="129"/>
    </location>
</feature>
<feature type="transmembrane region" description="Helical" evidence="2">
    <location>
        <begin position="312"/>
        <end position="332"/>
    </location>
</feature>
<dbReference type="Pfam" id="PF06772">
    <property type="entry name" value="LtrA"/>
    <property type="match status" value="1"/>
</dbReference>
<evidence type="ECO:0000256" key="1">
    <source>
        <dbReference type="SAM" id="MobiDB-lite"/>
    </source>
</evidence>
<feature type="transmembrane region" description="Helical" evidence="2">
    <location>
        <begin position="238"/>
        <end position="259"/>
    </location>
</feature>
<dbReference type="EMBL" id="JAPWIE010000013">
    <property type="protein sequence ID" value="MCZ4553857.1"/>
    <property type="molecule type" value="Genomic_DNA"/>
</dbReference>
<keyword evidence="4" id="KW-1185">Reference proteome</keyword>
<feature type="transmembrane region" description="Helical" evidence="2">
    <location>
        <begin position="46"/>
        <end position="68"/>
    </location>
</feature>
<feature type="transmembrane region" description="Helical" evidence="2">
    <location>
        <begin position="173"/>
        <end position="192"/>
    </location>
</feature>
<comment type="caution">
    <text evidence="3">The sequence shown here is derived from an EMBL/GenBank/DDBJ whole genome shotgun (WGS) entry which is preliminary data.</text>
</comment>
<gene>
    <name evidence="3" type="ORF">O4213_27975</name>
</gene>
<evidence type="ECO:0000313" key="3">
    <source>
        <dbReference type="EMBL" id="MCZ4553857.1"/>
    </source>
</evidence>
<evidence type="ECO:0000313" key="4">
    <source>
        <dbReference type="Proteomes" id="UP001067235"/>
    </source>
</evidence>
<reference evidence="3" key="1">
    <citation type="submission" date="2022-12" db="EMBL/GenBank/DDBJ databases">
        <authorList>
            <person name="Krivoruchko A.V."/>
            <person name="Elkin A."/>
        </authorList>
    </citation>
    <scope>NUCLEOTIDE SEQUENCE</scope>
    <source>
        <strain evidence="3">IEGM 1388</strain>
    </source>
</reference>
<keyword evidence="2" id="KW-0472">Membrane</keyword>
<feature type="transmembrane region" description="Helical" evidence="2">
    <location>
        <begin position="198"/>
        <end position="218"/>
    </location>
</feature>
<organism evidence="3 4">
    <name type="scientific">Gordonia rubripertincta</name>
    <name type="common">Rhodococcus corallinus</name>
    <dbReference type="NCBI Taxonomy" id="36822"/>
    <lineage>
        <taxon>Bacteria</taxon>
        <taxon>Bacillati</taxon>
        <taxon>Actinomycetota</taxon>
        <taxon>Actinomycetes</taxon>
        <taxon>Mycobacteriales</taxon>
        <taxon>Gordoniaceae</taxon>
        <taxon>Gordonia</taxon>
    </lineage>
</organism>
<feature type="transmembrane region" description="Helical" evidence="2">
    <location>
        <begin position="380"/>
        <end position="406"/>
    </location>
</feature>
<keyword evidence="2" id="KW-0812">Transmembrane</keyword>
<protein>
    <submittedName>
        <fullName evidence="3">Low temperature requirement protein A</fullName>
    </submittedName>
</protein>
<accession>A0ABT4N3M2</accession>
<dbReference type="RefSeq" id="WP_246833139.1">
    <property type="nucleotide sequence ID" value="NZ_JAPWIE010000013.1"/>
</dbReference>
<feature type="transmembrane region" description="Helical" evidence="2">
    <location>
        <begin position="74"/>
        <end position="93"/>
    </location>
</feature>
<dbReference type="InterPro" id="IPR010640">
    <property type="entry name" value="Low_temperature_requirement_A"/>
</dbReference>
<feature type="transmembrane region" description="Helical" evidence="2">
    <location>
        <begin position="271"/>
        <end position="291"/>
    </location>
</feature>
<feature type="transmembrane region" description="Helical" evidence="2">
    <location>
        <begin position="344"/>
        <end position="368"/>
    </location>
</feature>
<dbReference type="PANTHER" id="PTHR36840:SF1">
    <property type="entry name" value="BLL5714 PROTEIN"/>
    <property type="match status" value="1"/>
</dbReference>
<dbReference type="Proteomes" id="UP001067235">
    <property type="component" value="Unassembled WGS sequence"/>
</dbReference>
<sequence length="440" mass="47072">MSETEPGGARSVDGRPGSGLDLKHRLTRMAGRDPHEDGRAATNLELFFDLTFVVAFSFAGVEVAHFVAEGHFETAVLGFVFCTFAAIWAWINFSWFASAFDTDDWVYRLTTMVQMVGVLILALGIAPVFESLDHHGGVVNNRVLVLGYVVMRLAMVVQWIRAALSSSDYRRTCLIYAGGITVVQIAWVAVIFLDTTLYQTLIIVGLLVLAEMAVPAIAETVGREGTTPWHAHHIAERYGLLAIITLGEGIVGTAAALQAVVHSQGWTVETAVLGLAGVGITFGMWWIYFVVPSGQALHLRRGRSFTFGYFHIIIFMAIAMMGAGLHVAALYIEHEATIGETAAVAAVVIPVGIYLACIFLLYGFLLGFHRVHVAEVIGMAAILVAAMVCASFGVSVAICLLVVALAPALGVIVDELVGASRRAQALEALEASVRGGAAGR</sequence>
<feature type="transmembrane region" description="Helical" evidence="2">
    <location>
        <begin position="141"/>
        <end position="161"/>
    </location>
</feature>
<feature type="region of interest" description="Disordered" evidence="1">
    <location>
        <begin position="1"/>
        <end position="21"/>
    </location>
</feature>
<proteinExistence type="predicted"/>
<evidence type="ECO:0000256" key="2">
    <source>
        <dbReference type="SAM" id="Phobius"/>
    </source>
</evidence>
<dbReference type="PANTHER" id="PTHR36840">
    <property type="entry name" value="BLL5714 PROTEIN"/>
    <property type="match status" value="1"/>
</dbReference>
<name>A0ABT4N3M2_GORRU</name>
<keyword evidence="2" id="KW-1133">Transmembrane helix</keyword>